<evidence type="ECO:0000313" key="4">
    <source>
        <dbReference type="EMBL" id="PTB62143.1"/>
    </source>
</evidence>
<keyword evidence="2" id="KW-0521">NADP</keyword>
<reference evidence="5" key="1">
    <citation type="submission" date="2016-07" db="EMBL/GenBank/DDBJ databases">
        <title>Multiple horizontal gene transfer events from other fungi enriched the ability of initially mycotrophic Trichoderma (Ascomycota) to feed on dead plant biomass.</title>
        <authorList>
            <consortium name="DOE Joint Genome Institute"/>
            <person name="Atanasova L."/>
            <person name="Chenthamara K."/>
            <person name="Zhang J."/>
            <person name="Grujic M."/>
            <person name="Henrissat B."/>
            <person name="Kuo A."/>
            <person name="Aerts A."/>
            <person name="Salamov A."/>
            <person name="Lipzen A."/>
            <person name="Labutti K."/>
            <person name="Barry K."/>
            <person name="Miao Y."/>
            <person name="Rahimi M.J."/>
            <person name="Shen Q."/>
            <person name="Grigoriev I.V."/>
            <person name="Kubicek C.P."/>
            <person name="Druzhinina I.S."/>
        </authorList>
    </citation>
    <scope>NUCLEOTIDE SEQUENCE [LARGE SCALE GENOMIC DNA]</scope>
    <source>
        <strain evidence="5">TUCIM 6016</strain>
    </source>
</reference>
<evidence type="ECO:0000313" key="5">
    <source>
        <dbReference type="Proteomes" id="UP000241546"/>
    </source>
</evidence>
<proteinExistence type="inferred from homology"/>
<dbReference type="PANTHER" id="PTHR42748">
    <property type="entry name" value="NITROGEN METABOLITE REPRESSION PROTEIN NMRA FAMILY MEMBER"/>
    <property type="match status" value="1"/>
</dbReference>
<gene>
    <name evidence="4" type="ORF">BBK36DRAFT_1172707</name>
</gene>
<protein>
    <submittedName>
        <fullName evidence="4">NAD(P)-binding protein</fullName>
    </submittedName>
</protein>
<dbReference type="RefSeq" id="XP_024745463.1">
    <property type="nucleotide sequence ID" value="XM_024895767.1"/>
</dbReference>
<name>A0A2T4AYJ6_9HYPO</name>
<feature type="domain" description="NmrA-like" evidence="3">
    <location>
        <begin position="7"/>
        <end position="239"/>
    </location>
</feature>
<evidence type="ECO:0000256" key="1">
    <source>
        <dbReference type="ARBA" id="ARBA00006328"/>
    </source>
</evidence>
<dbReference type="PANTHER" id="PTHR42748:SF14">
    <property type="entry name" value="SNOAL-LIKE DOMAIN-CONTAINING PROTEIN"/>
    <property type="match status" value="1"/>
</dbReference>
<evidence type="ECO:0000259" key="3">
    <source>
        <dbReference type="Pfam" id="PF05368"/>
    </source>
</evidence>
<dbReference type="InterPro" id="IPR008030">
    <property type="entry name" value="NmrA-like"/>
</dbReference>
<dbReference type="Gene3D" id="3.90.25.10">
    <property type="entry name" value="UDP-galactose 4-epimerase, domain 1"/>
    <property type="match status" value="1"/>
</dbReference>
<dbReference type="EMBL" id="KZ680224">
    <property type="protein sequence ID" value="PTB62143.1"/>
    <property type="molecule type" value="Genomic_DNA"/>
</dbReference>
<dbReference type="SUPFAM" id="SSF51735">
    <property type="entry name" value="NAD(P)-binding Rossmann-fold domains"/>
    <property type="match status" value="1"/>
</dbReference>
<dbReference type="Proteomes" id="UP000241546">
    <property type="component" value="Unassembled WGS sequence"/>
</dbReference>
<keyword evidence="5" id="KW-1185">Reference proteome</keyword>
<dbReference type="AlphaFoldDB" id="A0A2T4AYJ6"/>
<dbReference type="OrthoDB" id="300709at2759"/>
<dbReference type="Pfam" id="PF05368">
    <property type="entry name" value="NmrA"/>
    <property type="match status" value="1"/>
</dbReference>
<dbReference type="InterPro" id="IPR051164">
    <property type="entry name" value="NmrA-like_oxidored"/>
</dbReference>
<dbReference type="InterPro" id="IPR036291">
    <property type="entry name" value="NAD(P)-bd_dom_sf"/>
</dbReference>
<organism evidence="4 5">
    <name type="scientific">Trichoderma citrinoviride</name>
    <dbReference type="NCBI Taxonomy" id="58853"/>
    <lineage>
        <taxon>Eukaryota</taxon>
        <taxon>Fungi</taxon>
        <taxon>Dikarya</taxon>
        <taxon>Ascomycota</taxon>
        <taxon>Pezizomycotina</taxon>
        <taxon>Sordariomycetes</taxon>
        <taxon>Hypocreomycetidae</taxon>
        <taxon>Hypocreales</taxon>
        <taxon>Hypocreaceae</taxon>
        <taxon>Trichoderma</taxon>
    </lineage>
</organism>
<comment type="similarity">
    <text evidence="1">Belongs to the NmrA-type oxidoreductase family.</text>
</comment>
<dbReference type="Gene3D" id="3.40.50.720">
    <property type="entry name" value="NAD(P)-binding Rossmann-like Domain"/>
    <property type="match status" value="1"/>
</dbReference>
<dbReference type="GeneID" id="36603885"/>
<accession>A0A2T4AYJ6</accession>
<sequence length="316" mass="34952">MTSQLVSKICVIGGTGVQGMSIVKALVHDKKYTARLLTRDTSSRRAAELLALGNVELLQGTFASEEALRDGYRGCDGAFANIDGFDGGERGEMYWAIRAHELAIEEGIKSFVYGSLPYVLKLGGYDSRFYSGHMNEVGAALFTVAPYMDMTIGSHTPMAPTIEDDTLTWRVPLGNSSMPLGSLEDCGYYVRLQFDNPERANGLDLRTAAQGITYSDLAIAFERPTGYRARYIDVDPSAMSSQRNFTALWNSFRHGLFGIDYALLDQIQPNRVKRAEDWSRQQDNLLKNSGKGGLWERLQPGNITLVIKRSEDGGHL</sequence>
<evidence type="ECO:0000256" key="2">
    <source>
        <dbReference type="ARBA" id="ARBA00022857"/>
    </source>
</evidence>
<dbReference type="GO" id="GO:0005634">
    <property type="term" value="C:nucleus"/>
    <property type="evidence" value="ECO:0007669"/>
    <property type="project" value="TreeGrafter"/>
</dbReference>